<evidence type="ECO:0000313" key="3">
    <source>
        <dbReference type="Proteomes" id="UP000256913"/>
    </source>
</evidence>
<evidence type="ECO:0000313" key="2">
    <source>
        <dbReference type="EMBL" id="REG00926.1"/>
    </source>
</evidence>
<comment type="caution">
    <text evidence="2">The sequence shown here is derived from an EMBL/GenBank/DDBJ whole genome shotgun (WGS) entry which is preliminary data.</text>
</comment>
<accession>A0A3D9ZUP3</accession>
<evidence type="ECO:0000256" key="1">
    <source>
        <dbReference type="SAM" id="SignalP"/>
    </source>
</evidence>
<proteinExistence type="predicted"/>
<feature type="chain" id="PRO_5017797853" evidence="1">
    <location>
        <begin position="21"/>
        <end position="185"/>
    </location>
</feature>
<sequence length="185" mass="19988">MRSFFRLALVVIMTAVPLAAAPAWGQASEAGLAVYEGRLVDLAKGWDGAQSCVVFSTSDTRCFASHADADKLLGYRRDADPLVAQTARSLGAVAAAAVPSCSSGWLCLYENTNGGGRRLQFSDEYWHYLSDWGFNRSTSSWRNNQGASDAGHLSLYNLTTVYNCAARAYALSMGSYNDQAYAVWG</sequence>
<keyword evidence="3" id="KW-1185">Reference proteome</keyword>
<feature type="signal peptide" evidence="1">
    <location>
        <begin position="1"/>
        <end position="20"/>
    </location>
</feature>
<organism evidence="2 3">
    <name type="scientific">Asanoa ferruginea</name>
    <dbReference type="NCBI Taxonomy" id="53367"/>
    <lineage>
        <taxon>Bacteria</taxon>
        <taxon>Bacillati</taxon>
        <taxon>Actinomycetota</taxon>
        <taxon>Actinomycetes</taxon>
        <taxon>Micromonosporales</taxon>
        <taxon>Micromonosporaceae</taxon>
        <taxon>Asanoa</taxon>
    </lineage>
</organism>
<gene>
    <name evidence="2" type="ORF">DFJ67_6987</name>
</gene>
<dbReference type="RefSeq" id="WP_116072808.1">
    <property type="nucleotide sequence ID" value="NZ_BONB01000010.1"/>
</dbReference>
<reference evidence="2 3" key="1">
    <citation type="submission" date="2018-08" db="EMBL/GenBank/DDBJ databases">
        <title>Sequencing the genomes of 1000 actinobacteria strains.</title>
        <authorList>
            <person name="Klenk H.-P."/>
        </authorList>
    </citation>
    <scope>NUCLEOTIDE SEQUENCE [LARGE SCALE GENOMIC DNA]</scope>
    <source>
        <strain evidence="2 3">DSM 44099</strain>
    </source>
</reference>
<dbReference type="AlphaFoldDB" id="A0A3D9ZUP3"/>
<dbReference type="Gene3D" id="2.60.20.10">
    <property type="entry name" value="Crystallins"/>
    <property type="match status" value="1"/>
</dbReference>
<dbReference type="EMBL" id="QUMQ01000001">
    <property type="protein sequence ID" value="REG00926.1"/>
    <property type="molecule type" value="Genomic_DNA"/>
</dbReference>
<name>A0A3D9ZUP3_9ACTN</name>
<protein>
    <submittedName>
        <fullName evidence="2">Peptidase inhibitor family I36</fullName>
    </submittedName>
</protein>
<dbReference type="Pfam" id="PF03995">
    <property type="entry name" value="Inhibitor_I36"/>
    <property type="match status" value="1"/>
</dbReference>
<dbReference type="OrthoDB" id="3539349at2"/>
<keyword evidence="1" id="KW-0732">Signal</keyword>
<dbReference type="Proteomes" id="UP000256913">
    <property type="component" value="Unassembled WGS sequence"/>
</dbReference>